<dbReference type="Proteomes" id="UP001472677">
    <property type="component" value="Unassembled WGS sequence"/>
</dbReference>
<dbReference type="EMBL" id="JBBPBM010000002">
    <property type="protein sequence ID" value="KAK8597222.1"/>
    <property type="molecule type" value="Genomic_DNA"/>
</dbReference>
<gene>
    <name evidence="1" type="ORF">V6N12_065695</name>
</gene>
<keyword evidence="2" id="KW-1185">Reference proteome</keyword>
<accession>A0ABR2G9G1</accession>
<name>A0ABR2G9G1_9ROSI</name>
<protein>
    <submittedName>
        <fullName evidence="1">Uncharacterized protein</fullName>
    </submittedName>
</protein>
<organism evidence="1 2">
    <name type="scientific">Hibiscus sabdariffa</name>
    <name type="common">roselle</name>
    <dbReference type="NCBI Taxonomy" id="183260"/>
    <lineage>
        <taxon>Eukaryota</taxon>
        <taxon>Viridiplantae</taxon>
        <taxon>Streptophyta</taxon>
        <taxon>Embryophyta</taxon>
        <taxon>Tracheophyta</taxon>
        <taxon>Spermatophyta</taxon>
        <taxon>Magnoliopsida</taxon>
        <taxon>eudicotyledons</taxon>
        <taxon>Gunneridae</taxon>
        <taxon>Pentapetalae</taxon>
        <taxon>rosids</taxon>
        <taxon>malvids</taxon>
        <taxon>Malvales</taxon>
        <taxon>Malvaceae</taxon>
        <taxon>Malvoideae</taxon>
        <taxon>Hibiscus</taxon>
    </lineage>
</organism>
<evidence type="ECO:0000313" key="2">
    <source>
        <dbReference type="Proteomes" id="UP001472677"/>
    </source>
</evidence>
<evidence type="ECO:0000313" key="1">
    <source>
        <dbReference type="EMBL" id="KAK8597222.1"/>
    </source>
</evidence>
<proteinExistence type="predicted"/>
<comment type="caution">
    <text evidence="1">The sequence shown here is derived from an EMBL/GenBank/DDBJ whole genome shotgun (WGS) entry which is preliminary data.</text>
</comment>
<reference evidence="1 2" key="1">
    <citation type="journal article" date="2024" name="G3 (Bethesda)">
        <title>Genome assembly of Hibiscus sabdariffa L. provides insights into metabolisms of medicinal natural products.</title>
        <authorList>
            <person name="Kim T."/>
        </authorList>
    </citation>
    <scope>NUCLEOTIDE SEQUENCE [LARGE SCALE GENOMIC DNA]</scope>
    <source>
        <strain evidence="1">TK-2024</strain>
        <tissue evidence="1">Old leaves</tissue>
    </source>
</reference>
<sequence length="84" mass="9513">MPSDNAHLDFQSLVRNEDEMNLSNADSGDIVHPNFVSATPLSPYEESQESSTSDFRVLESSLDSVIWLSDEHVRLIDREMEDSQ</sequence>